<organism evidence="2">
    <name type="scientific">Arundo donax</name>
    <name type="common">Giant reed</name>
    <name type="synonym">Donax arundinaceus</name>
    <dbReference type="NCBI Taxonomy" id="35708"/>
    <lineage>
        <taxon>Eukaryota</taxon>
        <taxon>Viridiplantae</taxon>
        <taxon>Streptophyta</taxon>
        <taxon>Embryophyta</taxon>
        <taxon>Tracheophyta</taxon>
        <taxon>Spermatophyta</taxon>
        <taxon>Magnoliopsida</taxon>
        <taxon>Liliopsida</taxon>
        <taxon>Poales</taxon>
        <taxon>Poaceae</taxon>
        <taxon>PACMAD clade</taxon>
        <taxon>Arundinoideae</taxon>
        <taxon>Arundineae</taxon>
        <taxon>Arundo</taxon>
    </lineage>
</organism>
<protein>
    <submittedName>
        <fullName evidence="2">Uncharacterized protein</fullName>
    </submittedName>
</protein>
<evidence type="ECO:0000256" key="1">
    <source>
        <dbReference type="SAM" id="MobiDB-lite"/>
    </source>
</evidence>
<feature type="compositionally biased region" description="Low complexity" evidence="1">
    <location>
        <begin position="101"/>
        <end position="115"/>
    </location>
</feature>
<proteinExistence type="predicted"/>
<name>A0A0A9GYP9_ARUDO</name>
<reference evidence="2" key="2">
    <citation type="journal article" date="2015" name="Data Brief">
        <title>Shoot transcriptome of the giant reed, Arundo donax.</title>
        <authorList>
            <person name="Barrero R.A."/>
            <person name="Guerrero F.D."/>
            <person name="Moolhuijzen P."/>
            <person name="Goolsby J.A."/>
            <person name="Tidwell J."/>
            <person name="Bellgard S.E."/>
            <person name="Bellgard M.I."/>
        </authorList>
    </citation>
    <scope>NUCLEOTIDE SEQUENCE</scope>
    <source>
        <tissue evidence="2">Shoot tissue taken approximately 20 cm above the soil surface</tissue>
    </source>
</reference>
<dbReference type="EMBL" id="GBRH01172153">
    <property type="protein sequence ID" value="JAE25743.1"/>
    <property type="molecule type" value="Transcribed_RNA"/>
</dbReference>
<dbReference type="AlphaFoldDB" id="A0A0A9GYP9"/>
<accession>A0A0A9GYP9</accession>
<evidence type="ECO:0000313" key="2">
    <source>
        <dbReference type="EMBL" id="JAE25743.1"/>
    </source>
</evidence>
<feature type="region of interest" description="Disordered" evidence="1">
    <location>
        <begin position="78"/>
        <end position="130"/>
    </location>
</feature>
<reference evidence="2" key="1">
    <citation type="submission" date="2014-09" db="EMBL/GenBank/DDBJ databases">
        <authorList>
            <person name="Magalhaes I.L.F."/>
            <person name="Oliveira U."/>
            <person name="Santos F.R."/>
            <person name="Vidigal T.H.D.A."/>
            <person name="Brescovit A.D."/>
            <person name="Santos A.J."/>
        </authorList>
    </citation>
    <scope>NUCLEOTIDE SEQUENCE</scope>
    <source>
        <tissue evidence="2">Shoot tissue taken approximately 20 cm above the soil surface</tissue>
    </source>
</reference>
<sequence>MRTKPSLLDGAKPDGHWSSLATEAAELGTPRLPIVGIQLLLIWIHSIPLHHLHRSRPFPSPPAGAPPVSFLTDYLSSRREKDGPPWNPMALPWTPSAMKPSTWSTSLWRRSSSTSNAPARASPLMLSSRG</sequence>